<dbReference type="PATRIC" id="fig|886882.15.peg.1613"/>
<reference evidence="1 2" key="1">
    <citation type="journal article" date="2011" name="J. Bacteriol.">
        <title>Complete genome sequence of Paenibacillus polymyxa SC2, a strain of plant growth-promoting Rhizobacterium with broad-spectrum antimicrobial activity.</title>
        <authorList>
            <person name="Ma M."/>
            <person name="Wang C."/>
            <person name="Ding Y."/>
            <person name="Li L."/>
            <person name="Shen D."/>
            <person name="Jiang X."/>
            <person name="Guan D."/>
            <person name="Cao F."/>
            <person name="Chen H."/>
            <person name="Feng R."/>
            <person name="Wang X."/>
            <person name="Ge Y."/>
            <person name="Yao L."/>
            <person name="Bing X."/>
            <person name="Yang X."/>
            <person name="Li J."/>
            <person name="Du B."/>
        </authorList>
    </citation>
    <scope>NUCLEOTIDE SEQUENCE [LARGE SCALE GENOMIC DNA]</scope>
    <source>
        <strain evidence="1 2">SC2</strain>
    </source>
</reference>
<evidence type="ECO:0000313" key="1">
    <source>
        <dbReference type="EMBL" id="ADO55606.1"/>
    </source>
</evidence>
<gene>
    <name evidence="1" type="ORF">PPSC2_07760</name>
</gene>
<dbReference type="OrthoDB" id="2645554at2"/>
<protein>
    <submittedName>
        <fullName evidence="1">Uncharacterized protein</fullName>
    </submittedName>
</protein>
<dbReference type="EMBL" id="CP002213">
    <property type="protein sequence ID" value="ADO55606.1"/>
    <property type="molecule type" value="Genomic_DNA"/>
</dbReference>
<accession>E3EH46</accession>
<dbReference type="RefSeq" id="WP_013370233.1">
    <property type="nucleotide sequence ID" value="NC_014622.2"/>
</dbReference>
<proteinExistence type="predicted"/>
<organism evidence="1 2">
    <name type="scientific">Paenibacillus polymyxa (strain SC2)</name>
    <name type="common">Bacillus polymyxa</name>
    <dbReference type="NCBI Taxonomy" id="886882"/>
    <lineage>
        <taxon>Bacteria</taxon>
        <taxon>Bacillati</taxon>
        <taxon>Bacillota</taxon>
        <taxon>Bacilli</taxon>
        <taxon>Bacillales</taxon>
        <taxon>Paenibacillaceae</taxon>
        <taxon>Paenibacillus</taxon>
    </lineage>
</organism>
<name>E3EH46_PAEPS</name>
<evidence type="ECO:0000313" key="2">
    <source>
        <dbReference type="Proteomes" id="UP000006868"/>
    </source>
</evidence>
<dbReference type="HOGENOM" id="CLU_2260983_0_0_9"/>
<dbReference type="eggNOG" id="ENOG50307G1">
    <property type="taxonomic scope" value="Bacteria"/>
</dbReference>
<dbReference type="Proteomes" id="UP000006868">
    <property type="component" value="Chromosome"/>
</dbReference>
<sequence length="104" mass="12112">MREGLVLLELYENKLIFFEFKKKAVTLVPDIIRAEFKDAQVINEHNSKEKVIYQVYLIENHVEFTIRIITSYLNDSVTIVADEASITIRAYQALHRKLANDALD</sequence>
<dbReference type="KEGG" id="ppm:PPSC2_07760"/>
<dbReference type="AlphaFoldDB" id="E3EH46"/>